<feature type="transmembrane region" description="Helical" evidence="1">
    <location>
        <begin position="107"/>
        <end position="128"/>
    </location>
</feature>
<reference evidence="2" key="1">
    <citation type="journal article" date="2020" name="Phytopathology">
        <title>Genome Sequence Resources of Colletotrichum truncatum, C. plurivorum, C. musicola, and C. sojae: Four Species Pathogenic to Soybean (Glycine max).</title>
        <authorList>
            <person name="Rogerio F."/>
            <person name="Boufleur T.R."/>
            <person name="Ciampi-Guillardi M."/>
            <person name="Sukno S.A."/>
            <person name="Thon M.R."/>
            <person name="Massola Junior N.S."/>
            <person name="Baroncelli R."/>
        </authorList>
    </citation>
    <scope>NUCLEOTIDE SEQUENCE</scope>
    <source>
        <strain evidence="2">LFN0074</strain>
    </source>
</reference>
<sequence length="145" mass="16462">MPTIIDGTLAPGRRYTLPETVSRAAYLICNPSLLSFRDVALGTYLLYVGYVTFLAVSSLASQFLRAEGRDRWCPAEPPAEWGPPPPGWRMTWRVCFWLLRRTVMEELGGLVFEFFSWGVCVVVGTFIVEEGLRWRRARASARART</sequence>
<keyword evidence="1" id="KW-0472">Membrane</keyword>
<evidence type="ECO:0000313" key="2">
    <source>
        <dbReference type="EMBL" id="KAF6835771.1"/>
    </source>
</evidence>
<dbReference type="OrthoDB" id="4850723at2759"/>
<dbReference type="AlphaFoldDB" id="A0A8H6NKF4"/>
<keyword evidence="1" id="KW-1133">Transmembrane helix</keyword>
<evidence type="ECO:0000313" key="3">
    <source>
        <dbReference type="Proteomes" id="UP000639643"/>
    </source>
</evidence>
<protein>
    <submittedName>
        <fullName evidence="2">Uncharacterized protein</fullName>
    </submittedName>
</protein>
<name>A0A8H6NKF4_9PEZI</name>
<dbReference type="EMBL" id="WIGM01000171">
    <property type="protein sequence ID" value="KAF6835771.1"/>
    <property type="molecule type" value="Genomic_DNA"/>
</dbReference>
<keyword evidence="3" id="KW-1185">Reference proteome</keyword>
<organism evidence="2 3">
    <name type="scientific">Colletotrichum musicola</name>
    <dbReference type="NCBI Taxonomy" id="2175873"/>
    <lineage>
        <taxon>Eukaryota</taxon>
        <taxon>Fungi</taxon>
        <taxon>Dikarya</taxon>
        <taxon>Ascomycota</taxon>
        <taxon>Pezizomycotina</taxon>
        <taxon>Sordariomycetes</taxon>
        <taxon>Hypocreomycetidae</taxon>
        <taxon>Glomerellales</taxon>
        <taxon>Glomerellaceae</taxon>
        <taxon>Colletotrichum</taxon>
        <taxon>Colletotrichum orchidearum species complex</taxon>
    </lineage>
</organism>
<accession>A0A8H6NKF4</accession>
<gene>
    <name evidence="2" type="ORF">CMUS01_05656</name>
</gene>
<feature type="transmembrane region" description="Helical" evidence="1">
    <location>
        <begin position="44"/>
        <end position="64"/>
    </location>
</feature>
<dbReference type="Proteomes" id="UP000639643">
    <property type="component" value="Unassembled WGS sequence"/>
</dbReference>
<keyword evidence="1" id="KW-0812">Transmembrane</keyword>
<comment type="caution">
    <text evidence="2">The sequence shown here is derived from an EMBL/GenBank/DDBJ whole genome shotgun (WGS) entry which is preliminary data.</text>
</comment>
<proteinExistence type="predicted"/>
<evidence type="ECO:0000256" key="1">
    <source>
        <dbReference type="SAM" id="Phobius"/>
    </source>
</evidence>